<accession>F4WYI0</accession>
<dbReference type="EMBL" id="GL888448">
    <property type="protein sequence ID" value="EGI60744.1"/>
    <property type="molecule type" value="Genomic_DNA"/>
</dbReference>
<protein>
    <submittedName>
        <fullName evidence="1">Uncharacterized protein</fullName>
    </submittedName>
</protein>
<evidence type="ECO:0000313" key="1">
    <source>
        <dbReference type="EMBL" id="EGI60744.1"/>
    </source>
</evidence>
<evidence type="ECO:0000313" key="2">
    <source>
        <dbReference type="Proteomes" id="UP000007755"/>
    </source>
</evidence>
<name>F4WYI0_ACREC</name>
<dbReference type="InParanoid" id="F4WYI0"/>
<proteinExistence type="predicted"/>
<gene>
    <name evidence="1" type="ORF">G5I_11033</name>
</gene>
<dbReference type="Proteomes" id="UP000007755">
    <property type="component" value="Unassembled WGS sequence"/>
</dbReference>
<dbReference type="AlphaFoldDB" id="F4WYI0"/>
<reference evidence="1" key="1">
    <citation type="submission" date="2011-02" db="EMBL/GenBank/DDBJ databases">
        <title>The genome of the leaf-cutting ant Acromyrmex echinatior suggests key adaptations to social evolution and fungus farming.</title>
        <authorList>
            <person name="Nygaard S."/>
            <person name="Zhang G."/>
        </authorList>
    </citation>
    <scope>NUCLEOTIDE SEQUENCE</scope>
</reference>
<keyword evidence="2" id="KW-1185">Reference proteome</keyword>
<sequence>MNRYGGTMISSVPEALQFIYELSNAYRQSGAFDKELQRMSSRDDQGINSFGAAYRDIEYSHSNDERHAADNILAEKAWKRITASDSILKKRAAATAIWAAMKAKNWYRFENKEEEEE</sequence>
<organism evidence="2">
    <name type="scientific">Acromyrmex echinatior</name>
    <name type="common">Panamanian leafcutter ant</name>
    <name type="synonym">Acromyrmex octospinosus echinatior</name>
    <dbReference type="NCBI Taxonomy" id="103372"/>
    <lineage>
        <taxon>Eukaryota</taxon>
        <taxon>Metazoa</taxon>
        <taxon>Ecdysozoa</taxon>
        <taxon>Arthropoda</taxon>
        <taxon>Hexapoda</taxon>
        <taxon>Insecta</taxon>
        <taxon>Pterygota</taxon>
        <taxon>Neoptera</taxon>
        <taxon>Endopterygota</taxon>
        <taxon>Hymenoptera</taxon>
        <taxon>Apocrita</taxon>
        <taxon>Aculeata</taxon>
        <taxon>Formicoidea</taxon>
        <taxon>Formicidae</taxon>
        <taxon>Myrmicinae</taxon>
        <taxon>Acromyrmex</taxon>
    </lineage>
</organism>